<evidence type="ECO:0000313" key="2">
    <source>
        <dbReference type="Proteomes" id="UP000501690"/>
    </source>
</evidence>
<reference evidence="1 2" key="1">
    <citation type="submission" date="2019-04" db="EMBL/GenBank/DDBJ databases">
        <title>An improved genome assembly and genetic linkage map for asparagus bean, Vigna unguiculata ssp. sesquipedialis.</title>
        <authorList>
            <person name="Xia Q."/>
            <person name="Zhang R."/>
            <person name="Dong Y."/>
        </authorList>
    </citation>
    <scope>NUCLEOTIDE SEQUENCE [LARGE SCALE GENOMIC DNA]</scope>
    <source>
        <tissue evidence="1">Leaf</tissue>
    </source>
</reference>
<proteinExistence type="predicted"/>
<evidence type="ECO:0000313" key="1">
    <source>
        <dbReference type="EMBL" id="QCD82410.1"/>
    </source>
</evidence>
<dbReference type="Proteomes" id="UP000501690">
    <property type="component" value="Linkage Group LG2"/>
</dbReference>
<dbReference type="EMBL" id="CP039346">
    <property type="protein sequence ID" value="QCD82410.1"/>
    <property type="molecule type" value="Genomic_DNA"/>
</dbReference>
<protein>
    <submittedName>
        <fullName evidence="1">Uncharacterized protein</fullName>
    </submittedName>
</protein>
<sequence>MLMKFGKKKSKLVLNKIQQSSLSLPLTERSVRVLPKVPFELAQTSSYSASRDNSAIYRTARTFVNPSSKYGKLDPLRVVCCVLYRCEWWCEQWQTLIVSPRRARLAQAICAGARPGFPARVVAQATRPSLRRRRTRLSEIVSLEQDPSAWARVALQWSGRNPMAPVSGCPWWCPICITNSGMSSSGSSKGIHHKCKHPLNPTKLYVSG</sequence>
<gene>
    <name evidence="1" type="ORF">DEO72_LG2g2748</name>
</gene>
<dbReference type="AlphaFoldDB" id="A0A4D6L1P7"/>
<name>A0A4D6L1P7_VIGUN</name>
<accession>A0A4D6L1P7</accession>
<organism evidence="1 2">
    <name type="scientific">Vigna unguiculata</name>
    <name type="common">Cowpea</name>
    <dbReference type="NCBI Taxonomy" id="3917"/>
    <lineage>
        <taxon>Eukaryota</taxon>
        <taxon>Viridiplantae</taxon>
        <taxon>Streptophyta</taxon>
        <taxon>Embryophyta</taxon>
        <taxon>Tracheophyta</taxon>
        <taxon>Spermatophyta</taxon>
        <taxon>Magnoliopsida</taxon>
        <taxon>eudicotyledons</taxon>
        <taxon>Gunneridae</taxon>
        <taxon>Pentapetalae</taxon>
        <taxon>rosids</taxon>
        <taxon>fabids</taxon>
        <taxon>Fabales</taxon>
        <taxon>Fabaceae</taxon>
        <taxon>Papilionoideae</taxon>
        <taxon>50 kb inversion clade</taxon>
        <taxon>NPAAA clade</taxon>
        <taxon>indigoferoid/millettioid clade</taxon>
        <taxon>Phaseoleae</taxon>
        <taxon>Vigna</taxon>
    </lineage>
</organism>
<keyword evidence="2" id="KW-1185">Reference proteome</keyword>